<feature type="domain" description="AMP-dependent synthetase/ligase" evidence="2">
    <location>
        <begin position="68"/>
        <end position="455"/>
    </location>
</feature>
<dbReference type="InterPro" id="IPR020845">
    <property type="entry name" value="AMP-binding_CS"/>
</dbReference>
<dbReference type="RefSeq" id="WP_068729334.1">
    <property type="nucleotide sequence ID" value="NZ_LVYV01000001.1"/>
</dbReference>
<dbReference type="Pfam" id="PF00501">
    <property type="entry name" value="AMP-binding"/>
    <property type="match status" value="1"/>
</dbReference>
<dbReference type="GO" id="GO:0050218">
    <property type="term" value="F:propionate-CoA ligase activity"/>
    <property type="evidence" value="ECO:0007669"/>
    <property type="project" value="TreeGrafter"/>
</dbReference>
<dbReference type="PROSITE" id="PS00455">
    <property type="entry name" value="AMP_BINDING"/>
    <property type="match status" value="1"/>
</dbReference>
<dbReference type="InterPro" id="IPR025110">
    <property type="entry name" value="AMP-bd_C"/>
</dbReference>
<evidence type="ECO:0000256" key="1">
    <source>
        <dbReference type="ARBA" id="ARBA00006432"/>
    </source>
</evidence>
<gene>
    <name evidence="5" type="primary">prpE</name>
    <name evidence="5" type="ORF">A4A58_02050</name>
</gene>
<dbReference type="Pfam" id="PF16177">
    <property type="entry name" value="ACAS_N"/>
    <property type="match status" value="1"/>
</dbReference>
<dbReference type="SUPFAM" id="SSF56801">
    <property type="entry name" value="Acetyl-CoA synthetase-like"/>
    <property type="match status" value="1"/>
</dbReference>
<evidence type="ECO:0000259" key="2">
    <source>
        <dbReference type="Pfam" id="PF00501"/>
    </source>
</evidence>
<dbReference type="InterPro" id="IPR045851">
    <property type="entry name" value="AMP-bd_C_sf"/>
</dbReference>
<dbReference type="EMBL" id="LVYV01000001">
    <property type="protein sequence ID" value="KZD25898.1"/>
    <property type="molecule type" value="Genomic_DNA"/>
</dbReference>
<comment type="caution">
    <text evidence="5">The sequence shown here is derived from an EMBL/GenBank/DDBJ whole genome shotgun (WGS) entry which is preliminary data.</text>
</comment>
<sequence length="636" mass="68778">MTTNASSRYHDVHAQSLSDPEGFWGEAAKAIDWIVPAKKVFDPSVGLYGRWFVGGVLNTCYNALDRHVAGGRADQVALIHDSPLTGEVRKFTYAQLLHEVQVLGAILQDLGVGKGDRVILYMPMVPEAVVAMLACARIGAVHSVVFGGFAAKELATRIDDARPKLILSASCGIEPGRIVQYKPLLDEAIALANAKPDGCIVLQRPQHGCDLVAGRDHDWAELRSKAIAAKKSADCVPVLATDPLYILYTSGTTGKPKGVVRDNGGHAVALAWSMWNLYGVKPGEVWWCGSDIGWVVGHSYIVYAPLFHGATSVMYEGKPVGTPDAGAFWRVISEHKAVAFFTAPTAFRAIRKDDPDGSFIRKYDLSQFRTLFLAGERADPPTVDWAEKQLKVPVIDHWWQTETGWCIAGNPVGLGQLPVKHGSPTVPMPGYKVEVVDEAARPLPAGAMGSIVIKLPMPPACLPTLWEQDEHCKEAYFNEFPGYYKTSDAGYLDDDGYVYVMGRTDDIINVAGHRLSTGGMEEILASHPDVAECAVLGIKDTIKGEVPCGFLVLKAGVERPVADIEKEVVALVREKLGPVAAFKLAIAVGRLPKTRSGKILRGTIKKIADGDSWTMPATIEDPKSLDEIGAALKGRV</sequence>
<dbReference type="PANTHER" id="PTHR43347:SF3">
    <property type="entry name" value="ACYL-COA SYNTHETASE SHORT-CHAIN FAMILY MEMBER 3, MITOCHONDRIAL"/>
    <property type="match status" value="1"/>
</dbReference>
<organism evidence="5 6">
    <name type="scientific">Tardiphaga robiniae</name>
    <dbReference type="NCBI Taxonomy" id="943830"/>
    <lineage>
        <taxon>Bacteria</taxon>
        <taxon>Pseudomonadati</taxon>
        <taxon>Pseudomonadota</taxon>
        <taxon>Alphaproteobacteria</taxon>
        <taxon>Hyphomicrobiales</taxon>
        <taxon>Nitrobacteraceae</taxon>
        <taxon>Tardiphaga</taxon>
    </lineage>
</organism>
<comment type="similarity">
    <text evidence="1">Belongs to the ATP-dependent AMP-binding enzyme family.</text>
</comment>
<accession>A0A161RQQ4</accession>
<proteinExistence type="inferred from homology"/>
<keyword evidence="6" id="KW-1185">Reference proteome</keyword>
<evidence type="ECO:0000313" key="6">
    <source>
        <dbReference type="Proteomes" id="UP000076574"/>
    </source>
</evidence>
<dbReference type="Gene3D" id="3.40.50.12780">
    <property type="entry name" value="N-terminal domain of ligase-like"/>
    <property type="match status" value="1"/>
</dbReference>
<dbReference type="Proteomes" id="UP000076574">
    <property type="component" value="Unassembled WGS sequence"/>
</dbReference>
<dbReference type="OrthoDB" id="9803968at2"/>
<evidence type="ECO:0000313" key="5">
    <source>
        <dbReference type="EMBL" id="KZD25898.1"/>
    </source>
</evidence>
<dbReference type="FunFam" id="3.30.300.30:FF:000017">
    <property type="entry name" value="Acyl-CoA synthetase short-chain family member 3"/>
    <property type="match status" value="1"/>
</dbReference>
<dbReference type="GO" id="GO:0070013">
    <property type="term" value="C:intracellular organelle lumen"/>
    <property type="evidence" value="ECO:0007669"/>
    <property type="project" value="UniProtKB-ARBA"/>
</dbReference>
<feature type="domain" description="AMP-binding enzyme C-terminal" evidence="3">
    <location>
        <begin position="520"/>
        <end position="598"/>
    </location>
</feature>
<feature type="domain" description="Acetyl-coenzyme A synthetase N-terminal" evidence="4">
    <location>
        <begin position="9"/>
        <end position="63"/>
    </location>
</feature>
<dbReference type="Pfam" id="PF13193">
    <property type="entry name" value="AMP-binding_C"/>
    <property type="match status" value="1"/>
</dbReference>
<dbReference type="STRING" id="943830.A4A58_02050"/>
<protein>
    <submittedName>
        <fullName evidence="5">Propionyl-CoA synthetase</fullName>
    </submittedName>
</protein>
<dbReference type="CDD" id="cd05967">
    <property type="entry name" value="PrpE"/>
    <property type="match status" value="1"/>
</dbReference>
<reference evidence="5 6" key="1">
    <citation type="submission" date="2016-03" db="EMBL/GenBank/DDBJ databases">
        <title>Microsymbionts genomes from the relict species Vavilovia formosa (Stev.) Fed.</title>
        <authorList>
            <person name="Kopat V."/>
            <person name="Chirak E."/>
            <person name="Kimeklis A."/>
            <person name="Andronov E."/>
        </authorList>
    </citation>
    <scope>NUCLEOTIDE SEQUENCE [LARGE SCALE GENOMIC DNA]</scope>
    <source>
        <strain evidence="5 6">Vaf07</strain>
    </source>
</reference>
<evidence type="ECO:0000259" key="4">
    <source>
        <dbReference type="Pfam" id="PF16177"/>
    </source>
</evidence>
<name>A0A161RQQ4_9BRAD</name>
<dbReference type="Gene3D" id="3.30.300.30">
    <property type="match status" value="1"/>
</dbReference>
<dbReference type="InterPro" id="IPR032387">
    <property type="entry name" value="ACAS_N"/>
</dbReference>
<dbReference type="FunFam" id="3.40.50.12780:FF:000011">
    <property type="entry name" value="Acetyl-coenzyme A synthetase 2-like, mitochondrial"/>
    <property type="match status" value="1"/>
</dbReference>
<dbReference type="AlphaFoldDB" id="A0A161RQQ4"/>
<dbReference type="PANTHER" id="PTHR43347">
    <property type="entry name" value="ACYL-COA SYNTHETASE"/>
    <property type="match status" value="1"/>
</dbReference>
<evidence type="ECO:0000259" key="3">
    <source>
        <dbReference type="Pfam" id="PF13193"/>
    </source>
</evidence>
<dbReference type="InterPro" id="IPR042099">
    <property type="entry name" value="ANL_N_sf"/>
</dbReference>
<dbReference type="InterPro" id="IPR000873">
    <property type="entry name" value="AMP-dep_synth/lig_dom"/>
</dbReference>